<organism evidence="1 2">
    <name type="scientific">Xanthomonas arboricola pv. pruni str. MAFF 311562</name>
    <dbReference type="NCBI Taxonomy" id="1414836"/>
    <lineage>
        <taxon>Bacteria</taxon>
        <taxon>Pseudomonadati</taxon>
        <taxon>Pseudomonadota</taxon>
        <taxon>Gammaproteobacteria</taxon>
        <taxon>Lysobacterales</taxon>
        <taxon>Lysobacteraceae</taxon>
        <taxon>Xanthomonas</taxon>
    </lineage>
</organism>
<dbReference type="AlphaFoldDB" id="W4S103"/>
<comment type="caution">
    <text evidence="1">The sequence shown here is derived from an EMBL/GenBank/DDBJ whole genome shotgun (WGS) entry which is preliminary data.</text>
</comment>
<proteinExistence type="predicted"/>
<name>W4S103_9XANT</name>
<dbReference type="Proteomes" id="UP000019143">
    <property type="component" value="Unassembled WGS sequence"/>
</dbReference>
<accession>W4S103</accession>
<sequence length="134" mass="14948">MPAGSVRNRWRLFVHCDLCARRTDSAWLRAIPVRHCEALQLMIEPLRPPLSRLWSPDQGGGMALQLSASVEGREHAVLTVLADSRDESLWVELQADGTQVQIPLAVLRQLLEVAAEEVHSADWFARQDADDSGL</sequence>
<dbReference type="EMBL" id="BAVB01000218">
    <property type="protein sequence ID" value="GAE49584.1"/>
    <property type="molecule type" value="Genomic_DNA"/>
</dbReference>
<gene>
    <name evidence="1" type="ORF">XPU_1116</name>
</gene>
<evidence type="ECO:0000313" key="1">
    <source>
        <dbReference type="EMBL" id="GAE49584.1"/>
    </source>
</evidence>
<evidence type="ECO:0000313" key="2">
    <source>
        <dbReference type="Proteomes" id="UP000019143"/>
    </source>
</evidence>
<protein>
    <submittedName>
        <fullName evidence="1">Uncharacterized protein</fullName>
    </submittedName>
</protein>
<reference evidence="1 2" key="1">
    <citation type="submission" date="2014-01" db="EMBL/GenBank/DDBJ databases">
        <title>Genome sequence and analysis of Xanthomonas arboricola pv. pruni.</title>
        <authorList>
            <person name="Fujikawa T."/>
            <person name="Nakazono-Nagaoka E."/>
        </authorList>
    </citation>
    <scope>NUCLEOTIDE SEQUENCE [LARGE SCALE GENOMIC DNA]</scope>
    <source>
        <strain evidence="2">MAFF 311562</strain>
    </source>
</reference>